<evidence type="ECO:0000256" key="2">
    <source>
        <dbReference type="ARBA" id="ARBA00022741"/>
    </source>
</evidence>
<evidence type="ECO:0008006" key="8">
    <source>
        <dbReference type="Google" id="ProtNLM"/>
    </source>
</evidence>
<evidence type="ECO:0000313" key="7">
    <source>
        <dbReference type="Proteomes" id="UP000178114"/>
    </source>
</evidence>
<dbReference type="EMBL" id="MFID01000020">
    <property type="protein sequence ID" value="OGF81005.1"/>
    <property type="molecule type" value="Genomic_DNA"/>
</dbReference>
<evidence type="ECO:0000259" key="5">
    <source>
        <dbReference type="Pfam" id="PF08245"/>
    </source>
</evidence>
<reference evidence="6 7" key="1">
    <citation type="journal article" date="2016" name="Nat. Commun.">
        <title>Thousands of microbial genomes shed light on interconnected biogeochemical processes in an aquifer system.</title>
        <authorList>
            <person name="Anantharaman K."/>
            <person name="Brown C.T."/>
            <person name="Hug L.A."/>
            <person name="Sharon I."/>
            <person name="Castelle C.J."/>
            <person name="Probst A.J."/>
            <person name="Thomas B.C."/>
            <person name="Singh A."/>
            <person name="Wilkins M.J."/>
            <person name="Karaoz U."/>
            <person name="Brodie E.L."/>
            <person name="Williams K.H."/>
            <person name="Hubbard S.S."/>
            <person name="Banfield J.F."/>
        </authorList>
    </citation>
    <scope>NUCLEOTIDE SEQUENCE [LARGE SCALE GENOMIC DNA]</scope>
</reference>
<feature type="domain" description="Mur ligase C-terminal" evidence="4">
    <location>
        <begin position="264"/>
        <end position="394"/>
    </location>
</feature>
<accession>A0A1F5WZC1</accession>
<dbReference type="InterPro" id="IPR036565">
    <property type="entry name" value="Mur-like_cat_sf"/>
</dbReference>
<dbReference type="InterPro" id="IPR051046">
    <property type="entry name" value="MurCDEF_CellWall_CoF430Synth"/>
</dbReference>
<dbReference type="Proteomes" id="UP000178114">
    <property type="component" value="Unassembled WGS sequence"/>
</dbReference>
<protein>
    <recommendedName>
        <fullName evidence="8">UDP-N-acetylmuramoyl-tripeptide--D-alanyl-D-alanine ligase</fullName>
    </recommendedName>
</protein>
<dbReference type="InterPro" id="IPR013221">
    <property type="entry name" value="Mur_ligase_cen"/>
</dbReference>
<comment type="caution">
    <text evidence="6">The sequence shown here is derived from an EMBL/GenBank/DDBJ whole genome shotgun (WGS) entry which is preliminary data.</text>
</comment>
<dbReference type="GO" id="GO:0016881">
    <property type="term" value="F:acid-amino acid ligase activity"/>
    <property type="evidence" value="ECO:0007669"/>
    <property type="project" value="InterPro"/>
</dbReference>
<dbReference type="PANTHER" id="PTHR43024">
    <property type="entry name" value="UDP-N-ACETYLMURAMOYL-TRIPEPTIDE--D-ALANYL-D-ALANINE LIGASE"/>
    <property type="match status" value="1"/>
</dbReference>
<feature type="domain" description="Mur ligase central" evidence="5">
    <location>
        <begin position="30"/>
        <end position="241"/>
    </location>
</feature>
<evidence type="ECO:0000256" key="3">
    <source>
        <dbReference type="ARBA" id="ARBA00022840"/>
    </source>
</evidence>
<dbReference type="Pfam" id="PF02875">
    <property type="entry name" value="Mur_ligase_C"/>
    <property type="match status" value="1"/>
</dbReference>
<evidence type="ECO:0000259" key="4">
    <source>
        <dbReference type="Pfam" id="PF02875"/>
    </source>
</evidence>
<proteinExistence type="predicted"/>
<organism evidence="6 7">
    <name type="scientific">Candidatus Giovannonibacteria bacterium RIFCSPLOWO2_01_FULL_45_34</name>
    <dbReference type="NCBI Taxonomy" id="1798351"/>
    <lineage>
        <taxon>Bacteria</taxon>
        <taxon>Candidatus Giovannoniibacteriota</taxon>
    </lineage>
</organism>
<keyword evidence="2" id="KW-0547">Nucleotide-binding</keyword>
<keyword evidence="3" id="KW-0067">ATP-binding</keyword>
<evidence type="ECO:0000313" key="6">
    <source>
        <dbReference type="EMBL" id="OGF81005.1"/>
    </source>
</evidence>
<keyword evidence="1" id="KW-0436">Ligase</keyword>
<dbReference type="STRING" id="1798351.A2930_00095"/>
<dbReference type="SUPFAM" id="SSF53244">
    <property type="entry name" value="MurD-like peptide ligases, peptide-binding domain"/>
    <property type="match status" value="1"/>
</dbReference>
<dbReference type="Pfam" id="PF08245">
    <property type="entry name" value="Mur_ligase_M"/>
    <property type="match status" value="1"/>
</dbReference>
<dbReference type="GO" id="GO:0005524">
    <property type="term" value="F:ATP binding"/>
    <property type="evidence" value="ECO:0007669"/>
    <property type="project" value="UniProtKB-KW"/>
</dbReference>
<dbReference type="SUPFAM" id="SSF53623">
    <property type="entry name" value="MurD-like peptide ligases, catalytic domain"/>
    <property type="match status" value="1"/>
</dbReference>
<evidence type="ECO:0000256" key="1">
    <source>
        <dbReference type="ARBA" id="ARBA00022598"/>
    </source>
</evidence>
<dbReference type="PANTHER" id="PTHR43024:SF1">
    <property type="entry name" value="UDP-N-ACETYLMURAMOYL-TRIPEPTIDE--D-ALANYL-D-ALANINE LIGASE"/>
    <property type="match status" value="1"/>
</dbReference>
<name>A0A1F5WZC1_9BACT</name>
<gene>
    <name evidence="6" type="ORF">A2930_00095</name>
</gene>
<dbReference type="InterPro" id="IPR036615">
    <property type="entry name" value="Mur_ligase_C_dom_sf"/>
</dbReference>
<sequence length="428" mass="47075">MNFFKKIITKILVFEARRALKKFKPVIIGVTGSVGKSSAKEAIAAVLENHLSVRKSQKSYNSEIGLALAILGLNTAWNSSLGWFRNIIDGFNVSLGKKFPKVLVLEMGVDRPQDFDKLLRIVSPSIGIMTAIGEIPVHVEFFSGPEAVVREKSKLIKNLPADGTAILNFDDEVVRSLKDSTKAQVLSFGFGKGADIRASNYKISTEGIVFKMDHAGASVPVRLKNIYGKQHVYAVLAAAAAGIVFDMNLIDVSEALQKYESPPGRLKLIEGIKKTFILDDSYNASPLATHAALDALADLSLEISEKKKRKIVAFGDMLEIGKFTLEAHKAVGEKVAKVADYFVTVGPRSKFAAEGALFSGMPEKNIKSFSTSKEAAEFLREFVREGDIVLVKGSQGIRMERVSMELLAHPENAEKLLVRQDTYWRRLR</sequence>
<dbReference type="AlphaFoldDB" id="A0A1F5WZC1"/>
<dbReference type="Gene3D" id="3.40.1190.10">
    <property type="entry name" value="Mur-like, catalytic domain"/>
    <property type="match status" value="1"/>
</dbReference>
<dbReference type="InterPro" id="IPR004101">
    <property type="entry name" value="Mur_ligase_C"/>
</dbReference>
<dbReference type="Gene3D" id="3.90.190.20">
    <property type="entry name" value="Mur ligase, C-terminal domain"/>
    <property type="match status" value="1"/>
</dbReference>